<evidence type="ECO:0000256" key="1">
    <source>
        <dbReference type="ARBA" id="ARBA00004123"/>
    </source>
</evidence>
<keyword evidence="3" id="KW-0677">Repeat</keyword>
<name>A0A150FUG7_GONPE</name>
<evidence type="ECO:0000256" key="2">
    <source>
        <dbReference type="ARBA" id="ARBA00022574"/>
    </source>
</evidence>
<dbReference type="AlphaFoldDB" id="A0A150FUG7"/>
<proteinExistence type="predicted"/>
<evidence type="ECO:0000256" key="5">
    <source>
        <dbReference type="PROSITE-ProRule" id="PRU00221"/>
    </source>
</evidence>
<dbReference type="InterPro" id="IPR015943">
    <property type="entry name" value="WD40/YVTN_repeat-like_dom_sf"/>
</dbReference>
<evidence type="ECO:0000256" key="4">
    <source>
        <dbReference type="ARBA" id="ARBA00023242"/>
    </source>
</evidence>
<organism evidence="6 7">
    <name type="scientific">Gonium pectorale</name>
    <name type="common">Green alga</name>
    <dbReference type="NCBI Taxonomy" id="33097"/>
    <lineage>
        <taxon>Eukaryota</taxon>
        <taxon>Viridiplantae</taxon>
        <taxon>Chlorophyta</taxon>
        <taxon>core chlorophytes</taxon>
        <taxon>Chlorophyceae</taxon>
        <taxon>CS clade</taxon>
        <taxon>Chlamydomonadales</taxon>
        <taxon>Volvocaceae</taxon>
        <taxon>Gonium</taxon>
    </lineage>
</organism>
<dbReference type="GO" id="GO:0000027">
    <property type="term" value="P:ribosomal large subunit assembly"/>
    <property type="evidence" value="ECO:0007669"/>
    <property type="project" value="TreeGrafter"/>
</dbReference>
<feature type="repeat" description="WD" evidence="5">
    <location>
        <begin position="120"/>
        <end position="148"/>
    </location>
</feature>
<keyword evidence="4" id="KW-0539">Nucleus</keyword>
<keyword evidence="2 5" id="KW-0853">WD repeat</keyword>
<evidence type="ECO:0000256" key="3">
    <source>
        <dbReference type="ARBA" id="ARBA00022737"/>
    </source>
</evidence>
<protein>
    <submittedName>
        <fullName evidence="6">Uncharacterized protein</fullName>
    </submittedName>
</protein>
<dbReference type="GO" id="GO:0005730">
    <property type="term" value="C:nucleolus"/>
    <property type="evidence" value="ECO:0007669"/>
    <property type="project" value="TreeGrafter"/>
</dbReference>
<dbReference type="PROSITE" id="PS50294">
    <property type="entry name" value="WD_REPEATS_REGION"/>
    <property type="match status" value="1"/>
</dbReference>
<dbReference type="OrthoDB" id="256303at2759"/>
<comment type="subcellular location">
    <subcellularLocation>
        <location evidence="1">Nucleus</location>
    </subcellularLocation>
</comment>
<dbReference type="STRING" id="33097.A0A150FUG7"/>
<dbReference type="InterPro" id="IPR036322">
    <property type="entry name" value="WD40_repeat_dom_sf"/>
</dbReference>
<evidence type="ECO:0000313" key="7">
    <source>
        <dbReference type="Proteomes" id="UP000075714"/>
    </source>
</evidence>
<reference evidence="7" key="1">
    <citation type="journal article" date="2016" name="Nat. Commun.">
        <title>The Gonium pectorale genome demonstrates co-option of cell cycle regulation during the evolution of multicellularity.</title>
        <authorList>
            <person name="Hanschen E.R."/>
            <person name="Marriage T.N."/>
            <person name="Ferris P.J."/>
            <person name="Hamaji T."/>
            <person name="Toyoda A."/>
            <person name="Fujiyama A."/>
            <person name="Neme R."/>
            <person name="Noguchi H."/>
            <person name="Minakuchi Y."/>
            <person name="Suzuki M."/>
            <person name="Kawai-Toyooka H."/>
            <person name="Smith D.R."/>
            <person name="Sparks H."/>
            <person name="Anderson J."/>
            <person name="Bakaric R."/>
            <person name="Luria V."/>
            <person name="Karger A."/>
            <person name="Kirschner M.W."/>
            <person name="Durand P.M."/>
            <person name="Michod R.E."/>
            <person name="Nozaki H."/>
            <person name="Olson B.J."/>
        </authorList>
    </citation>
    <scope>NUCLEOTIDE SEQUENCE [LARGE SCALE GENOMIC DNA]</scope>
    <source>
        <strain evidence="7">NIES-2863</strain>
    </source>
</reference>
<dbReference type="PROSITE" id="PS50082">
    <property type="entry name" value="WD_REPEATS_2"/>
    <property type="match status" value="2"/>
</dbReference>
<keyword evidence="7" id="KW-1185">Reference proteome</keyword>
<dbReference type="SUPFAM" id="SSF50978">
    <property type="entry name" value="WD40 repeat-like"/>
    <property type="match status" value="1"/>
</dbReference>
<dbReference type="PANTHER" id="PTHR19848:SF0">
    <property type="entry name" value="NOTCHLESS PROTEIN HOMOLOG 1"/>
    <property type="match status" value="1"/>
</dbReference>
<dbReference type="SMART" id="SM00320">
    <property type="entry name" value="WD40"/>
    <property type="match status" value="3"/>
</dbReference>
<comment type="caution">
    <text evidence="6">The sequence shown here is derived from an EMBL/GenBank/DDBJ whole genome shotgun (WGS) entry which is preliminary data.</text>
</comment>
<feature type="repeat" description="WD" evidence="5">
    <location>
        <begin position="14"/>
        <end position="44"/>
    </location>
</feature>
<dbReference type="Gene3D" id="2.130.10.10">
    <property type="entry name" value="YVTN repeat-like/Quinoprotein amine dehydrogenase"/>
    <property type="match status" value="1"/>
</dbReference>
<sequence>MWDAVAGYECKAPLLAHTSRVLGLAWEPAGRRLASSGTDMAVRVCDPLSGGGAGSCRGGPLNQELPLPLHADAVASVAWAGPGPGPEGGQPGPALLASAGLDAVVRVWNTSDWTYRPLWHSVEVTSVSWSPGGQRLATCSLDGTVRVYGGAFASHTALQARC</sequence>
<dbReference type="InterPro" id="IPR001680">
    <property type="entry name" value="WD40_rpt"/>
</dbReference>
<gene>
    <name evidence="6" type="ORF">GPECTOR_588g653</name>
</gene>
<dbReference type="EMBL" id="LSYV01000585">
    <property type="protein sequence ID" value="KXZ41271.1"/>
    <property type="molecule type" value="Genomic_DNA"/>
</dbReference>
<dbReference type="PANTHER" id="PTHR19848">
    <property type="entry name" value="WD40 REPEAT PROTEIN"/>
    <property type="match status" value="1"/>
</dbReference>
<accession>A0A150FUG7</accession>
<evidence type="ECO:0000313" key="6">
    <source>
        <dbReference type="EMBL" id="KXZ41271.1"/>
    </source>
</evidence>
<dbReference type="Pfam" id="PF00400">
    <property type="entry name" value="WD40"/>
    <property type="match status" value="2"/>
</dbReference>
<dbReference type="Proteomes" id="UP000075714">
    <property type="component" value="Unassembled WGS sequence"/>
</dbReference>